<name>A0A448F660_AGGAP</name>
<dbReference type="SUPFAM" id="SSF55846">
    <property type="entry name" value="N-acetylmuramoyl-L-alanine amidase-like"/>
    <property type="match status" value="1"/>
</dbReference>
<organism evidence="1 2">
    <name type="scientific">Aggregatibacter aphrophilus ATCC 33389</name>
    <dbReference type="NCBI Taxonomy" id="985008"/>
    <lineage>
        <taxon>Bacteria</taxon>
        <taxon>Pseudomonadati</taxon>
        <taxon>Pseudomonadota</taxon>
        <taxon>Gammaproteobacteria</taxon>
        <taxon>Pasteurellales</taxon>
        <taxon>Pasteurellaceae</taxon>
        <taxon>Aggregatibacter</taxon>
    </lineage>
</organism>
<dbReference type="InterPro" id="IPR036505">
    <property type="entry name" value="Amidase/PGRP_sf"/>
</dbReference>
<dbReference type="GO" id="GO:0009253">
    <property type="term" value="P:peptidoglycan catabolic process"/>
    <property type="evidence" value="ECO:0007669"/>
    <property type="project" value="InterPro"/>
</dbReference>
<dbReference type="Proteomes" id="UP000272690">
    <property type="component" value="Chromosome"/>
</dbReference>
<reference evidence="1 2" key="1">
    <citation type="submission" date="2018-12" db="EMBL/GenBank/DDBJ databases">
        <authorList>
            <consortium name="Pathogen Informatics"/>
        </authorList>
    </citation>
    <scope>NUCLEOTIDE SEQUENCE [LARGE SCALE GENOMIC DNA]</scope>
    <source>
        <strain evidence="1 2">NCTC5906</strain>
    </source>
</reference>
<gene>
    <name evidence="1" type="ORF">NCTC5906_00013</name>
</gene>
<sequence length="41" mass="4610">MSLPIHKIVIHCSATQNGNQLRTATQTAAQRIDEWHKAARI</sequence>
<proteinExistence type="predicted"/>
<evidence type="ECO:0000313" key="1">
    <source>
        <dbReference type="EMBL" id="VEF40564.1"/>
    </source>
</evidence>
<evidence type="ECO:0000313" key="2">
    <source>
        <dbReference type="Proteomes" id="UP000272690"/>
    </source>
</evidence>
<dbReference type="EMBL" id="LR134327">
    <property type="protein sequence ID" value="VEF40564.1"/>
    <property type="molecule type" value="Genomic_DNA"/>
</dbReference>
<dbReference type="AlphaFoldDB" id="A0A448F660"/>
<accession>A0A448F660</accession>
<dbReference type="GO" id="GO:0008745">
    <property type="term" value="F:N-acetylmuramoyl-L-alanine amidase activity"/>
    <property type="evidence" value="ECO:0007669"/>
    <property type="project" value="InterPro"/>
</dbReference>
<evidence type="ECO:0008006" key="3">
    <source>
        <dbReference type="Google" id="ProtNLM"/>
    </source>
</evidence>
<protein>
    <recommendedName>
        <fullName evidence="3">N-acetylmuramoyl-L-alanine amidase</fullName>
    </recommendedName>
</protein>